<reference evidence="3" key="1">
    <citation type="journal article" date="2014" name="Int. J. Syst. Evol. Microbiol.">
        <title>Complete genome sequence of Corynebacterium casei LMG S-19264T (=DSM 44701T), isolated from a smear-ripened cheese.</title>
        <authorList>
            <consortium name="US DOE Joint Genome Institute (JGI-PGF)"/>
            <person name="Walter F."/>
            <person name="Albersmeier A."/>
            <person name="Kalinowski J."/>
            <person name="Ruckert C."/>
        </authorList>
    </citation>
    <scope>NUCLEOTIDE SEQUENCE</scope>
    <source>
        <strain evidence="3">KCTC 32437</strain>
    </source>
</reference>
<protein>
    <submittedName>
        <fullName evidence="3">Peptidase S15</fullName>
    </submittedName>
</protein>
<organism evidence="3 4">
    <name type="scientific">Devosia pacifica</name>
    <dbReference type="NCBI Taxonomy" id="1335967"/>
    <lineage>
        <taxon>Bacteria</taxon>
        <taxon>Pseudomonadati</taxon>
        <taxon>Pseudomonadota</taxon>
        <taxon>Alphaproteobacteria</taxon>
        <taxon>Hyphomicrobiales</taxon>
        <taxon>Devosiaceae</taxon>
        <taxon>Devosia</taxon>
    </lineage>
</organism>
<evidence type="ECO:0000313" key="4">
    <source>
        <dbReference type="Proteomes" id="UP000646579"/>
    </source>
</evidence>
<keyword evidence="4" id="KW-1185">Reference proteome</keyword>
<dbReference type="Gene3D" id="2.60.120.260">
    <property type="entry name" value="Galactose-binding domain-like"/>
    <property type="match status" value="1"/>
</dbReference>
<dbReference type="InterPro" id="IPR000383">
    <property type="entry name" value="Xaa-Pro-like_dom"/>
</dbReference>
<dbReference type="PANTHER" id="PTHR43056:SF10">
    <property type="entry name" value="COCE_NOND FAMILY, PUTATIVE (AFU_ORTHOLOGUE AFUA_7G00600)-RELATED"/>
    <property type="match status" value="1"/>
</dbReference>
<name>A0A918S015_9HYPH</name>
<accession>A0A918S015</accession>
<dbReference type="PANTHER" id="PTHR43056">
    <property type="entry name" value="PEPTIDASE S9 PROLYL OLIGOPEPTIDASE"/>
    <property type="match status" value="1"/>
</dbReference>
<dbReference type="InterPro" id="IPR013736">
    <property type="entry name" value="Xaa-Pro_dipept_C"/>
</dbReference>
<dbReference type="SMART" id="SM00939">
    <property type="entry name" value="PepX_C"/>
    <property type="match status" value="1"/>
</dbReference>
<dbReference type="Pfam" id="PF02129">
    <property type="entry name" value="Peptidase_S15"/>
    <property type="match status" value="1"/>
</dbReference>
<evidence type="ECO:0000259" key="2">
    <source>
        <dbReference type="SMART" id="SM00939"/>
    </source>
</evidence>
<dbReference type="Gene3D" id="3.40.50.1820">
    <property type="entry name" value="alpha/beta hydrolase"/>
    <property type="match status" value="1"/>
</dbReference>
<feature type="domain" description="Xaa-Pro dipeptidyl-peptidase C-terminal" evidence="2">
    <location>
        <begin position="291"/>
        <end position="551"/>
    </location>
</feature>
<dbReference type="Gene3D" id="1.10.3020.10">
    <property type="entry name" value="alpha-amino acid ester hydrolase ( Helical cap domain)"/>
    <property type="match status" value="1"/>
</dbReference>
<dbReference type="InterPro" id="IPR029058">
    <property type="entry name" value="AB_hydrolase_fold"/>
</dbReference>
<dbReference type="Proteomes" id="UP000646579">
    <property type="component" value="Unassembled WGS sequence"/>
</dbReference>
<evidence type="ECO:0000256" key="1">
    <source>
        <dbReference type="ARBA" id="ARBA00022801"/>
    </source>
</evidence>
<dbReference type="AlphaFoldDB" id="A0A918S015"/>
<dbReference type="NCBIfam" id="TIGR00976">
    <property type="entry name" value="CocE_NonD"/>
    <property type="match status" value="1"/>
</dbReference>
<proteinExistence type="predicted"/>
<dbReference type="InterPro" id="IPR005674">
    <property type="entry name" value="CocE/Ser_esterase"/>
</dbReference>
<dbReference type="GO" id="GO:0008239">
    <property type="term" value="F:dipeptidyl-peptidase activity"/>
    <property type="evidence" value="ECO:0007669"/>
    <property type="project" value="InterPro"/>
</dbReference>
<dbReference type="InterPro" id="IPR008979">
    <property type="entry name" value="Galactose-bd-like_sf"/>
</dbReference>
<reference evidence="3" key="2">
    <citation type="submission" date="2020-09" db="EMBL/GenBank/DDBJ databases">
        <authorList>
            <person name="Sun Q."/>
            <person name="Kim S."/>
        </authorList>
    </citation>
    <scope>NUCLEOTIDE SEQUENCE</scope>
    <source>
        <strain evidence="3">KCTC 32437</strain>
    </source>
</reference>
<dbReference type="InterPro" id="IPR050585">
    <property type="entry name" value="Xaa-Pro_dipeptidyl-ppase/CocE"/>
</dbReference>
<keyword evidence="1" id="KW-0378">Hydrolase</keyword>
<dbReference type="SUPFAM" id="SSF53474">
    <property type="entry name" value="alpha/beta-Hydrolases"/>
    <property type="match status" value="1"/>
</dbReference>
<dbReference type="RefSeq" id="WP_189424401.1">
    <property type="nucleotide sequence ID" value="NZ_BMZE01000001.1"/>
</dbReference>
<dbReference type="EMBL" id="BMZE01000001">
    <property type="protein sequence ID" value="GHA18898.1"/>
    <property type="molecule type" value="Genomic_DNA"/>
</dbReference>
<comment type="caution">
    <text evidence="3">The sequence shown here is derived from an EMBL/GenBank/DDBJ whole genome shotgun (WGS) entry which is preliminary data.</text>
</comment>
<evidence type="ECO:0000313" key="3">
    <source>
        <dbReference type="EMBL" id="GHA18898.1"/>
    </source>
</evidence>
<dbReference type="SUPFAM" id="SSF49785">
    <property type="entry name" value="Galactose-binding domain-like"/>
    <property type="match status" value="1"/>
</dbReference>
<gene>
    <name evidence="3" type="ORF">GCM10007989_12820</name>
</gene>
<sequence length="673" mass="75132">MKIDYSLPRQVLEIEHIEIPMSDGTRLAARIWMPENAEDDPVPAILEYIPYRKNDKTLERDKARAPWMAAQGYAYVRLDLRGTGESEGVMKDEYTPLELQDGCEAIAWLAEQDWCDGGVGIVGISWGGFNGLQLAALRPRALKAVVTICSTDDRYADDIHYMGGTMLSDQLSWASIMFGINTLPPDPVHVGERWRDMWKQRLDGSGLWLKTWLEHQTRDEFWKHGSVCEDFSDIQVPVYAVSGWADGYCRSVFRLVENLKGPVKGIVGPWAHKYPHLGEPGPAIDWLTEETRWWDQWLKGTDTGIMDEPPLRLFLQDHAEPKSHYEHRDGHWITEPAWPSPDVTRTRFALGADGSLAQAENAAHDGPALDIRSPLWVGVNGGKWCSYAHPGDQPGDQRRDDAGSLVFETTPLKSDLAMVGDAELELSVSADKPVAQVAVRLSDIAPDGAATRVSYGLLNLTHRDSHEHPQPLEPGQDYTVKIPFKHVAQIFSAGHRIRLSISSSYFPIAWPTPEPVTLSVRPGRSALNLPLRDGVPEPAAEFAQPRAGEPLSVTFHQPPESEWHVLEDRGTGRVTVEVRDHEGAAVIDEHGFFHSAEGRESYSVLPDDPGSASGEVSWEHQMRREGWSIRTVTETLLTSDVEAFHVTAHLRAWEGDALIKEKAWTISVPRSLV</sequence>
<dbReference type="Pfam" id="PF08530">
    <property type="entry name" value="PepX_C"/>
    <property type="match status" value="1"/>
</dbReference>